<evidence type="ECO:0000256" key="1">
    <source>
        <dbReference type="ARBA" id="ARBA00004604"/>
    </source>
</evidence>
<dbReference type="EMBL" id="JAZDUA010000074">
    <property type="protein sequence ID" value="KAK7869453.1"/>
    <property type="molecule type" value="Genomic_DNA"/>
</dbReference>
<protein>
    <recommendedName>
        <fullName evidence="8">U3 small nucleolar RNA-associated protein 14 homolog A</fullName>
    </recommendedName>
</protein>
<dbReference type="Proteomes" id="UP001378592">
    <property type="component" value="Unassembled WGS sequence"/>
</dbReference>
<dbReference type="GO" id="GO:0006364">
    <property type="term" value="P:rRNA processing"/>
    <property type="evidence" value="ECO:0007669"/>
    <property type="project" value="InterPro"/>
</dbReference>
<dbReference type="AlphaFoldDB" id="A0AAN9VSJ9"/>
<evidence type="ECO:0000256" key="4">
    <source>
        <dbReference type="ARBA" id="ARBA00023242"/>
    </source>
</evidence>
<gene>
    <name evidence="6" type="ORF">R5R35_008171</name>
</gene>
<feature type="region of interest" description="Disordered" evidence="5">
    <location>
        <begin position="320"/>
        <end position="348"/>
    </location>
</feature>
<feature type="compositionally biased region" description="Gly residues" evidence="5">
    <location>
        <begin position="700"/>
        <end position="709"/>
    </location>
</feature>
<name>A0AAN9VSJ9_9ORTH</name>
<evidence type="ECO:0000256" key="3">
    <source>
        <dbReference type="ARBA" id="ARBA00022553"/>
    </source>
</evidence>
<dbReference type="Pfam" id="PF04615">
    <property type="entry name" value="Utp14"/>
    <property type="match status" value="1"/>
</dbReference>
<evidence type="ECO:0000256" key="2">
    <source>
        <dbReference type="ARBA" id="ARBA00007774"/>
    </source>
</evidence>
<accession>A0AAN9VSJ9</accession>
<comment type="similarity">
    <text evidence="2">Belongs to the UTP14 family.</text>
</comment>
<dbReference type="GO" id="GO:0032040">
    <property type="term" value="C:small-subunit processome"/>
    <property type="evidence" value="ECO:0007669"/>
    <property type="project" value="InterPro"/>
</dbReference>
<evidence type="ECO:0000256" key="5">
    <source>
        <dbReference type="SAM" id="MobiDB-lite"/>
    </source>
</evidence>
<evidence type="ECO:0000313" key="6">
    <source>
        <dbReference type="EMBL" id="KAK7869453.1"/>
    </source>
</evidence>
<feature type="region of interest" description="Disordered" evidence="5">
    <location>
        <begin position="692"/>
        <end position="731"/>
    </location>
</feature>
<feature type="region of interest" description="Disordered" evidence="5">
    <location>
        <begin position="377"/>
        <end position="421"/>
    </location>
</feature>
<evidence type="ECO:0008006" key="8">
    <source>
        <dbReference type="Google" id="ProtNLM"/>
    </source>
</evidence>
<comment type="caution">
    <text evidence="6">The sequence shown here is derived from an EMBL/GenBank/DDBJ whole genome shotgun (WGS) entry which is preliminary data.</text>
</comment>
<dbReference type="PANTHER" id="PTHR14150">
    <property type="entry name" value="U3 SMALL NUCLEOLAR RNA-ASSOCIATED PROTEIN 14"/>
    <property type="match status" value="1"/>
</dbReference>
<dbReference type="InterPro" id="IPR006709">
    <property type="entry name" value="SSU_processome_Utp14"/>
</dbReference>
<proteinExistence type="inferred from homology"/>
<comment type="subcellular location">
    <subcellularLocation>
        <location evidence="1">Nucleus</location>
        <location evidence="1">Nucleolus</location>
    </subcellularLocation>
</comment>
<organism evidence="6 7">
    <name type="scientific">Gryllus longicercus</name>
    <dbReference type="NCBI Taxonomy" id="2509291"/>
    <lineage>
        <taxon>Eukaryota</taxon>
        <taxon>Metazoa</taxon>
        <taxon>Ecdysozoa</taxon>
        <taxon>Arthropoda</taxon>
        <taxon>Hexapoda</taxon>
        <taxon>Insecta</taxon>
        <taxon>Pterygota</taxon>
        <taxon>Neoptera</taxon>
        <taxon>Polyneoptera</taxon>
        <taxon>Orthoptera</taxon>
        <taxon>Ensifera</taxon>
        <taxon>Gryllidea</taxon>
        <taxon>Grylloidea</taxon>
        <taxon>Gryllidae</taxon>
        <taxon>Gryllinae</taxon>
        <taxon>Gryllus</taxon>
    </lineage>
</organism>
<keyword evidence="7" id="KW-1185">Reference proteome</keyword>
<sequence>MVKGNFVDQEFEKEFSLDDDQVIREEDHGKLLQSIEMMDSQLRIKPPTRTEPSFNVSEFDLAPIKGGGVHLKELAHALEVKGKAFDSEVATKIRTLTKTSATLQKPLEKNQQKKIKRVVAYNNLTQQVSRWDAAVQTNRAARTIAFPMNIEPVTVKNASEVAELWQSQSQNDFEAGLNALHGMSKVYQEDTKVEQKFRMTLAELRLKRREIAKLRAQQSFEAAKARRQNKIKSKSYHRMLRREKMQKQLKEFEALQKTDPEAALKRLEELERVRAEERMTLRHKNTGHWARSRLIRAKYDPQTRQQLAEQLAVSRDLTKKLKVGDSSEDEETTKEPMKAIPGDEDNPWITVKSSSEIDDFLSGYRKYWDERNKNAETKENAVDEESDKYKRVKKKEEDAIDHSNENERMDQLSKAQVGDDVDECEETICHESLQAEEESEIESNDEGHSINNTLTVSKHENEFRSSEKIDTTDKEYENGKYKDNKEVSSTDTDDNVYTSTVQIKNGSVVKTKLDRKSKRKKIPKYEVKATCQSWIITPISNSEKCVSTEKQGAEILEAETSKIRTSDERVKAFLASVLPETLENEEKKKKKRKSTLDKMFDEVENNISTNFEDRFKKLKSHFGSEVKIDQRMRMMGSGGREEEENDLGASLAVKSMKEARPQEDVELLEGAVETSGATTDIEKLKKTASGINSATFSGISNGGSGGSKGSGRVSGNSNAPAGANSKSAEKNINPEKFIAAKPKVLLTAAPELTNAGEEALDDEMEEDQQKIITEAFADDNVVDDFEKEKEADIKKSQPGEIDLSLPGWGEWGGAGIVAKKKKSRFVIKPPPAPPRKDADKLNVIINEEKAEGIREHQIWEIPAPFRSVKDFEASIRAPVGRTWVPETAHKRLIAPTVVTKSGVIIKPMSEEFLVNKKALLDFTE</sequence>
<evidence type="ECO:0000313" key="7">
    <source>
        <dbReference type="Proteomes" id="UP001378592"/>
    </source>
</evidence>
<feature type="compositionally biased region" description="Basic and acidic residues" evidence="5">
    <location>
        <begin position="394"/>
        <end position="411"/>
    </location>
</feature>
<keyword evidence="3" id="KW-0597">Phosphoprotein</keyword>
<keyword evidence="4" id="KW-0539">Nucleus</keyword>
<dbReference type="PANTHER" id="PTHR14150:SF12">
    <property type="entry name" value="U3 SMALL NUCLEOLAR RNA-ASSOCIATED PROTEIN 14 HOMOLOG A"/>
    <property type="match status" value="1"/>
</dbReference>
<reference evidence="6 7" key="1">
    <citation type="submission" date="2024-03" db="EMBL/GenBank/DDBJ databases">
        <title>The genome assembly and annotation of the cricket Gryllus longicercus Weissman &amp; Gray.</title>
        <authorList>
            <person name="Szrajer S."/>
            <person name="Gray D."/>
            <person name="Ylla G."/>
        </authorList>
    </citation>
    <scope>NUCLEOTIDE SEQUENCE [LARGE SCALE GENOMIC DNA]</scope>
    <source>
        <strain evidence="6">DAG 2021-001</strain>
        <tissue evidence="6">Whole body minus gut</tissue>
    </source>
</reference>